<dbReference type="SUPFAM" id="SSF48371">
    <property type="entry name" value="ARM repeat"/>
    <property type="match status" value="2"/>
</dbReference>
<evidence type="ECO:0000256" key="2">
    <source>
        <dbReference type="ARBA" id="ARBA00004496"/>
    </source>
</evidence>
<dbReference type="Pfam" id="PF25780">
    <property type="entry name" value="TPR_IPO5"/>
    <property type="match status" value="1"/>
</dbReference>
<dbReference type="Pfam" id="PF13513">
    <property type="entry name" value="HEAT_EZ"/>
    <property type="match status" value="1"/>
</dbReference>
<dbReference type="InterPro" id="IPR041653">
    <property type="entry name" value="Importin_rep_4"/>
</dbReference>
<keyword evidence="5" id="KW-0677">Repeat</keyword>
<keyword evidence="7" id="KW-0539">Nucleus</keyword>
<comment type="subcellular location">
    <subcellularLocation>
        <location evidence="2">Cytoplasm</location>
    </subcellularLocation>
    <subcellularLocation>
        <location evidence="1">Nucleus</location>
    </subcellularLocation>
</comment>
<dbReference type="Pfam" id="PF18808">
    <property type="entry name" value="Importin_rep_4"/>
    <property type="match status" value="1"/>
</dbReference>
<proteinExistence type="predicted"/>
<evidence type="ECO:0000256" key="4">
    <source>
        <dbReference type="ARBA" id="ARBA00022490"/>
    </source>
</evidence>
<evidence type="ECO:0000256" key="1">
    <source>
        <dbReference type="ARBA" id="ARBA00004123"/>
    </source>
</evidence>
<dbReference type="InterPro" id="IPR016024">
    <property type="entry name" value="ARM-type_fold"/>
</dbReference>
<dbReference type="Pfam" id="PF18829">
    <property type="entry name" value="Importin_rep_6"/>
    <property type="match status" value="1"/>
</dbReference>
<dbReference type="Gene3D" id="1.25.10.10">
    <property type="entry name" value="Leucine-rich Repeat Variant"/>
    <property type="match status" value="1"/>
</dbReference>
<keyword evidence="10" id="KW-1185">Reference proteome</keyword>
<evidence type="ECO:0000259" key="8">
    <source>
        <dbReference type="SMART" id="SM01349"/>
    </source>
</evidence>
<dbReference type="InterPro" id="IPR058584">
    <property type="entry name" value="IMB1_TNPO1-like_TPR"/>
</dbReference>
<dbReference type="SMART" id="SM01349">
    <property type="entry name" value="TOG"/>
    <property type="match status" value="1"/>
</dbReference>
<accession>A0ABS8SET8</accession>
<evidence type="ECO:0000313" key="10">
    <source>
        <dbReference type="Proteomes" id="UP000823775"/>
    </source>
</evidence>
<reference evidence="9 10" key="1">
    <citation type="journal article" date="2021" name="BMC Genomics">
        <title>Datura genome reveals duplications of psychoactive alkaloid biosynthetic genes and high mutation rate following tissue culture.</title>
        <authorList>
            <person name="Rajewski A."/>
            <person name="Carter-House D."/>
            <person name="Stajich J."/>
            <person name="Litt A."/>
        </authorList>
    </citation>
    <scope>NUCLEOTIDE SEQUENCE [LARGE SCALE GENOMIC DNA]</scope>
    <source>
        <strain evidence="9">AR-01</strain>
    </source>
</reference>
<dbReference type="InterPro" id="IPR034085">
    <property type="entry name" value="TOG"/>
</dbReference>
<dbReference type="InterPro" id="IPR040122">
    <property type="entry name" value="Importin_beta"/>
</dbReference>
<name>A0ABS8SET8_DATST</name>
<sequence>MGSKSSQFLKVQMEAILGPDLEPFEIFISDLIEKQSEAESLLKIMKQNDPNSLALKLASSLLSCHCVDILKKCAELLRLLLTDDDLCTWRNLSVSTQSTIKCILLSCIKQEESRFIIKGICYTVWKLAESLIPDNNWPELFPLLYQCVTASSSINKDLKVSVFHMFRQFAKDISETIVPCVKDLHSVFLNTLNDDTVDLEVRISAMSAVISFIQCVPSSKEKERFQDLFPGMMRTLTDAVLLNSEEEVASQDALKLFIELAKNEPRFLRRQLVDVVATMFEIAEAESLGKWTRYLAIDFLMILVEARERAPGMMKRLPLFINRCFAMLLTLLVDVKDDPAWYSVETFDATGITSNYCAGMMGLKRFSLALGGQSIAHIAIEQLCDYLDAPEWEKRHAALIALARIAEGCSKVMIKNLEQVVNMALNCFQDSHPRVKCAAVCAIGLLSLILSPHLQKQYHNQVLPALSAAMDDFHPRVQAYAIAALCNFCMFDKPEILIPHLDGIVNKLLVLLQHDKRMVQEEASKAFAYIADSVKKHFQTYYDSVMPHLKTVLRNQDLKYDLLLRARAMESISFVGRAVGKEKFREDAKQVIEVFISLQGLQSKGDDPSTKYLITACARICYCLGHDCLPYMSAIMPIYIQFAQLEPAMTIPANKENVLDVKAKACAMILDYAAMLKEDFYPWISQVVSILVPLLQFDAHNPVRKSATNAMSVLLCSAKLAEEKGIAQGGIESYLKELTDYIIPALVEALHKEPVIEICATMLEGLGNCLQICGPLLSECQLRRIMDEIKHVIKESSHRRGELREREKTEDFDAEEAELAKGEKVQEDRILSGVCSILKALIKTFKASFLPFFDELSSYLIPTWGKDVTAQERFIATCIIHFLLLECPEVALKYYDVFLPLLVEASNDEVPEFRQLALYGFGLYAEYGGSVFKPFLREVISRINVEITHIHVHEPENAKARDAAAFALGKICQFHRESIDAAQVVPIWLNCLPMKVDWDESRSVHEQLCSMVERLDKDLIGSNYEYLPKIISVFAEVLCTEKDLATEETANHMINVLRHLQQTLPPAIMESAWSYLLPQQEMELKSILSPEEDVYF</sequence>
<evidence type="ECO:0000256" key="6">
    <source>
        <dbReference type="ARBA" id="ARBA00022927"/>
    </source>
</evidence>
<dbReference type="InterPro" id="IPR057672">
    <property type="entry name" value="TPR_IPO4/5"/>
</dbReference>
<evidence type="ECO:0000256" key="5">
    <source>
        <dbReference type="ARBA" id="ARBA00022737"/>
    </source>
</evidence>
<dbReference type="PANTHER" id="PTHR10527">
    <property type="entry name" value="IMPORTIN BETA"/>
    <property type="match status" value="1"/>
</dbReference>
<evidence type="ECO:0000256" key="7">
    <source>
        <dbReference type="ARBA" id="ARBA00023242"/>
    </source>
</evidence>
<protein>
    <recommendedName>
        <fullName evidence="8">TOG domain-containing protein</fullName>
    </recommendedName>
</protein>
<keyword evidence="6" id="KW-0653">Protein transport</keyword>
<dbReference type="InterPro" id="IPR011989">
    <property type="entry name" value="ARM-like"/>
</dbReference>
<evidence type="ECO:0000313" key="9">
    <source>
        <dbReference type="EMBL" id="MCD7457320.1"/>
    </source>
</evidence>
<dbReference type="InterPro" id="IPR041389">
    <property type="entry name" value="Importin_rep_6"/>
</dbReference>
<evidence type="ECO:0000256" key="3">
    <source>
        <dbReference type="ARBA" id="ARBA00022448"/>
    </source>
</evidence>
<keyword evidence="3" id="KW-0813">Transport</keyword>
<dbReference type="Proteomes" id="UP000823775">
    <property type="component" value="Unassembled WGS sequence"/>
</dbReference>
<gene>
    <name evidence="9" type="ORF">HAX54_034869</name>
</gene>
<feature type="domain" description="TOG" evidence="8">
    <location>
        <begin position="361"/>
        <end position="604"/>
    </location>
</feature>
<comment type="caution">
    <text evidence="9">The sequence shown here is derived from an EMBL/GenBank/DDBJ whole genome shotgun (WGS) entry which is preliminary data.</text>
</comment>
<keyword evidence="4" id="KW-0963">Cytoplasm</keyword>
<dbReference type="EMBL" id="JACEIK010000452">
    <property type="protein sequence ID" value="MCD7457320.1"/>
    <property type="molecule type" value="Genomic_DNA"/>
</dbReference>
<organism evidence="9 10">
    <name type="scientific">Datura stramonium</name>
    <name type="common">Jimsonweed</name>
    <name type="synonym">Common thornapple</name>
    <dbReference type="NCBI Taxonomy" id="4076"/>
    <lineage>
        <taxon>Eukaryota</taxon>
        <taxon>Viridiplantae</taxon>
        <taxon>Streptophyta</taxon>
        <taxon>Embryophyta</taxon>
        <taxon>Tracheophyta</taxon>
        <taxon>Spermatophyta</taxon>
        <taxon>Magnoliopsida</taxon>
        <taxon>eudicotyledons</taxon>
        <taxon>Gunneridae</taxon>
        <taxon>Pentapetalae</taxon>
        <taxon>asterids</taxon>
        <taxon>lamiids</taxon>
        <taxon>Solanales</taxon>
        <taxon>Solanaceae</taxon>
        <taxon>Solanoideae</taxon>
        <taxon>Datureae</taxon>
        <taxon>Datura</taxon>
    </lineage>
</organism>
<dbReference type="Pfam" id="PF25574">
    <property type="entry name" value="TPR_IMB1"/>
    <property type="match status" value="1"/>
</dbReference>